<gene>
    <name evidence="2" type="ORF">AYJ54_36505</name>
</gene>
<evidence type="ECO:0000313" key="2">
    <source>
        <dbReference type="EMBL" id="OAE96779.1"/>
    </source>
</evidence>
<feature type="transmembrane region" description="Helical" evidence="1">
    <location>
        <begin position="203"/>
        <end position="223"/>
    </location>
</feature>
<dbReference type="Proteomes" id="UP000076959">
    <property type="component" value="Unassembled WGS sequence"/>
</dbReference>
<reference evidence="2 3" key="1">
    <citation type="submission" date="2016-03" db="EMBL/GenBank/DDBJ databases">
        <title>Draft Genome Sequence of the Strain BR 10245 (Bradyrhizobium sp.) isolated from nodules of Centrolobium paraense.</title>
        <authorList>
            <person name="Simoes-Araujo J.L.Sr."/>
            <person name="Barauna A.C."/>
            <person name="Silva K."/>
            <person name="Zilli J.E."/>
        </authorList>
    </citation>
    <scope>NUCLEOTIDE SEQUENCE [LARGE SCALE GENOMIC DNA]</scope>
    <source>
        <strain evidence="2 3">BR 10245</strain>
    </source>
</reference>
<dbReference type="RefSeq" id="WP_063709106.1">
    <property type="nucleotide sequence ID" value="NZ_LUUB01000129.1"/>
</dbReference>
<feature type="transmembrane region" description="Helical" evidence="1">
    <location>
        <begin position="117"/>
        <end position="142"/>
    </location>
</feature>
<feature type="transmembrane region" description="Helical" evidence="1">
    <location>
        <begin position="178"/>
        <end position="196"/>
    </location>
</feature>
<evidence type="ECO:0000256" key="1">
    <source>
        <dbReference type="SAM" id="Phobius"/>
    </source>
</evidence>
<keyword evidence="1" id="KW-0472">Membrane</keyword>
<name>A0A176Y812_9BRAD</name>
<keyword evidence="1" id="KW-0812">Transmembrane</keyword>
<keyword evidence="3" id="KW-1185">Reference proteome</keyword>
<dbReference type="SUPFAM" id="SSF53474">
    <property type="entry name" value="alpha/beta-Hydrolases"/>
    <property type="match status" value="1"/>
</dbReference>
<dbReference type="EMBL" id="LUUB01000129">
    <property type="protein sequence ID" value="OAE96779.1"/>
    <property type="molecule type" value="Genomic_DNA"/>
</dbReference>
<organism evidence="2 3">
    <name type="scientific">Bradyrhizobium centrolobii</name>
    <dbReference type="NCBI Taxonomy" id="1505087"/>
    <lineage>
        <taxon>Bacteria</taxon>
        <taxon>Pseudomonadati</taxon>
        <taxon>Pseudomonadota</taxon>
        <taxon>Alphaproteobacteria</taxon>
        <taxon>Hyphomicrobiales</taxon>
        <taxon>Nitrobacteraceae</taxon>
        <taxon>Bradyrhizobium</taxon>
    </lineage>
</organism>
<proteinExistence type="predicted"/>
<dbReference type="InterPro" id="IPR029058">
    <property type="entry name" value="AB_hydrolase_fold"/>
</dbReference>
<comment type="caution">
    <text evidence="2">The sequence shown here is derived from an EMBL/GenBank/DDBJ whole genome shotgun (WGS) entry which is preliminary data.</text>
</comment>
<protein>
    <submittedName>
        <fullName evidence="2">Uncharacterized protein</fullName>
    </submittedName>
</protein>
<keyword evidence="1" id="KW-1133">Transmembrane helix</keyword>
<evidence type="ECO:0000313" key="3">
    <source>
        <dbReference type="Proteomes" id="UP000076959"/>
    </source>
</evidence>
<dbReference type="OrthoDB" id="4058760at2"/>
<dbReference type="AlphaFoldDB" id="A0A176Y812"/>
<accession>A0A176Y812</accession>
<feature type="transmembrane region" description="Helical" evidence="1">
    <location>
        <begin position="334"/>
        <end position="354"/>
    </location>
</feature>
<feature type="transmembrane region" description="Helical" evidence="1">
    <location>
        <begin position="235"/>
        <end position="254"/>
    </location>
</feature>
<sequence length="636" mass="71998">MAQPPKKRTAVLVVHGMGSQRALSTLRGVVNAVWLDKDGPPGRDDKRYWLHPEKRNGDVDLPVITTNEIPLTVDRRSADFHELYWAHLMSETRAVAVLLWLFELVRKGPRLKQGMKALWWGATIFLCLLIQSVVLLSLHAILQFLGNPPLIDSNKVEFAQSAPDFIRLWNHGYYEPEALLLAPFFVVFMVASYVLFFSAYRGALGIALAALIIAVLAGKFFYVGTNFEYEVHRELVMITVRFLPIGISLCVAAIAMGRWGAIAMLAAYLLSSAFFILYLDARYLILWENSGVWAKLKDIFVVHHGNIFAFEWKPNPFSYVWDQGWIFWSLNERYSAVIAVAIILIYLAVYALFLQPFLGDAARYFRPSPGNVLVRRRIRTHAVETLEALHKWGTYDRVIVVAHSLGTVVAYDMLRTYFSRVNKALPSPADLEPQFSSLDSFEPEKPSVETSNEFRSAGRQLIRSIAAQTVNSQDVSRHGRPTWLVTDFITLGSPLTHAHYLMCEGRTEAALVSDFRRRVAQREFPTCPPERQDDGGLLGFKNRDSGQIEFDHAALFAMTRWTNLYFPMKQLLWGDAIGGPLAGIFGRYVKDVAISTCEPPSELFFTHTAYWSCEMPGGREAPHIGKLREAMNLEDK</sequence>
<dbReference type="STRING" id="1505087.AYJ54_36505"/>
<feature type="transmembrane region" description="Helical" evidence="1">
    <location>
        <begin position="261"/>
        <end position="279"/>
    </location>
</feature>